<evidence type="ECO:0000256" key="9">
    <source>
        <dbReference type="ARBA" id="ARBA00022692"/>
    </source>
</evidence>
<dbReference type="GO" id="GO:0016020">
    <property type="term" value="C:membrane"/>
    <property type="evidence" value="ECO:0007669"/>
    <property type="project" value="InterPro"/>
</dbReference>
<evidence type="ECO:0000256" key="11">
    <source>
        <dbReference type="ARBA" id="ARBA00022842"/>
    </source>
</evidence>
<keyword evidence="12 17" id="KW-1133">Transmembrane helix</keyword>
<evidence type="ECO:0000256" key="10">
    <source>
        <dbReference type="ARBA" id="ARBA00022723"/>
    </source>
</evidence>
<feature type="transmembrane region" description="Helical" evidence="17">
    <location>
        <begin position="49"/>
        <end position="70"/>
    </location>
</feature>
<keyword evidence="9 17" id="KW-0812">Transmembrane</keyword>
<evidence type="ECO:0000256" key="7">
    <source>
        <dbReference type="ARBA" id="ARBA00022676"/>
    </source>
</evidence>
<comment type="subcellular location">
    <subcellularLocation>
        <location evidence="3">Endomembrane system</location>
        <topology evidence="3">Multi-pass membrane protein</topology>
    </subcellularLocation>
</comment>
<dbReference type="PANTHER" id="PTHR13872:SF1">
    <property type="entry name" value="DOLICHYL-DIPHOSPHOOLIGOSACCHARIDE--PROTEIN GLYCOSYLTRANSFERASE SUBUNIT STT3B"/>
    <property type="match status" value="1"/>
</dbReference>
<dbReference type="InterPro" id="IPR048307">
    <property type="entry name" value="STT3_N"/>
</dbReference>
<comment type="cofactor">
    <cofactor evidence="2">
        <name>Mg(2+)</name>
        <dbReference type="ChEBI" id="CHEBI:18420"/>
    </cofactor>
</comment>
<feature type="transmembrane region" description="Helical" evidence="17">
    <location>
        <begin position="400"/>
        <end position="420"/>
    </location>
</feature>
<dbReference type="PANTHER" id="PTHR13872">
    <property type="entry name" value="DOLICHYL-DIPHOSPHOOLIGOSACCHARIDE--PROTEIN GLYCOSYLTRANSFERASE SUBUNIT"/>
    <property type="match status" value="1"/>
</dbReference>
<keyword evidence="14" id="KW-0464">Manganese</keyword>
<dbReference type="GO" id="GO:0004576">
    <property type="term" value="F:oligosaccharyl transferase activity"/>
    <property type="evidence" value="ECO:0007669"/>
    <property type="project" value="InterPro"/>
</dbReference>
<dbReference type="Pfam" id="PF21436">
    <property type="entry name" value="STT3-PglB_core"/>
    <property type="match status" value="1"/>
</dbReference>
<feature type="transmembrane region" description="Helical" evidence="17">
    <location>
        <begin position="108"/>
        <end position="130"/>
    </location>
</feature>
<reference evidence="20 21" key="1">
    <citation type="submission" date="2017-04" db="EMBL/GenBank/DDBJ databases">
        <title>Novel microbial lineages endemic to geothermal iron-oxide mats fill important gaps in the evolutionary history of Archaea.</title>
        <authorList>
            <person name="Jay Z.J."/>
            <person name="Beam J.P."/>
            <person name="Dlakic M."/>
            <person name="Rusch D.B."/>
            <person name="Kozubal M.A."/>
            <person name="Inskeep W.P."/>
        </authorList>
    </citation>
    <scope>NUCLEOTIDE SEQUENCE [LARGE SCALE GENOMIC DNA]</scope>
    <source>
        <strain evidence="20">OSP_D</strain>
    </source>
</reference>
<name>A0A2R6ATY8_9ARCH</name>
<keyword evidence="13 17" id="KW-0472">Membrane</keyword>
<dbReference type="InterPro" id="IPR048999">
    <property type="entry name" value="STT3-PglB_core"/>
</dbReference>
<evidence type="ECO:0000256" key="13">
    <source>
        <dbReference type="ARBA" id="ARBA00023136"/>
    </source>
</evidence>
<evidence type="ECO:0000256" key="3">
    <source>
        <dbReference type="ARBA" id="ARBA00004127"/>
    </source>
</evidence>
<dbReference type="AlphaFoldDB" id="A0A2R6ATY8"/>
<accession>A0A2R6ATY8</accession>
<organism evidence="20 21">
    <name type="scientific">Candidatus Marsarchaeota G2 archaeon OSP_D</name>
    <dbReference type="NCBI Taxonomy" id="1978157"/>
    <lineage>
        <taxon>Archaea</taxon>
        <taxon>Candidatus Marsarchaeota</taxon>
        <taxon>Candidatus Marsarchaeota group 2</taxon>
    </lineage>
</organism>
<feature type="transmembrane region" description="Helical" evidence="17">
    <location>
        <begin position="376"/>
        <end position="394"/>
    </location>
</feature>
<keyword evidence="11" id="KW-0460">Magnesium</keyword>
<evidence type="ECO:0000256" key="2">
    <source>
        <dbReference type="ARBA" id="ARBA00001946"/>
    </source>
</evidence>
<evidence type="ECO:0000256" key="14">
    <source>
        <dbReference type="ARBA" id="ARBA00023211"/>
    </source>
</evidence>
<evidence type="ECO:0000256" key="15">
    <source>
        <dbReference type="ARBA" id="ARBA00030679"/>
    </source>
</evidence>
<feature type="transmembrane region" description="Helical" evidence="17">
    <location>
        <begin position="12"/>
        <end position="37"/>
    </location>
</feature>
<comment type="similarity">
    <text evidence="5">Belongs to the STT3 family.</text>
</comment>
<feature type="transmembrane region" description="Helical" evidence="17">
    <location>
        <begin position="267"/>
        <end position="284"/>
    </location>
</feature>
<dbReference type="UniPathway" id="UPA00378"/>
<evidence type="ECO:0000313" key="20">
    <source>
        <dbReference type="EMBL" id="PSN89798.1"/>
    </source>
</evidence>
<evidence type="ECO:0000256" key="1">
    <source>
        <dbReference type="ARBA" id="ARBA00001936"/>
    </source>
</evidence>
<evidence type="ECO:0000259" key="18">
    <source>
        <dbReference type="Pfam" id="PF02516"/>
    </source>
</evidence>
<dbReference type="Gene3D" id="3.40.50.12610">
    <property type="match status" value="1"/>
</dbReference>
<dbReference type="GO" id="GO:0012505">
    <property type="term" value="C:endomembrane system"/>
    <property type="evidence" value="ECO:0007669"/>
    <property type="project" value="UniProtKB-SubCell"/>
</dbReference>
<keyword evidence="8" id="KW-0808">Transferase</keyword>
<comment type="cofactor">
    <cofactor evidence="1">
        <name>Mn(2+)</name>
        <dbReference type="ChEBI" id="CHEBI:29035"/>
    </cofactor>
</comment>
<evidence type="ECO:0000256" key="6">
    <source>
        <dbReference type="ARBA" id="ARBA00012602"/>
    </source>
</evidence>
<dbReference type="EC" id="2.4.99.21" evidence="6"/>
<comment type="catalytic activity">
    <reaction evidence="16">
        <text>an archaeal dolichyl phosphooligosaccharide + [protein]-L-asparagine = an archaeal dolichyl phosphate + a glycoprotein with the oligosaccharide chain attached by N-beta-D-glycosyl linkage to a protein L-asparagine.</text>
        <dbReference type="EC" id="2.4.99.21"/>
    </reaction>
</comment>
<keyword evidence="7" id="KW-0328">Glycosyltransferase</keyword>
<protein>
    <recommendedName>
        <fullName evidence="6">dolichyl-phosphooligosaccharide-protein glycotransferase</fullName>
        <ecNumber evidence="6">2.4.99.21</ecNumber>
    </recommendedName>
    <alternativeName>
        <fullName evidence="15">Oligosaccharyl transferase</fullName>
    </alternativeName>
</protein>
<evidence type="ECO:0000256" key="8">
    <source>
        <dbReference type="ARBA" id="ARBA00022679"/>
    </source>
</evidence>
<evidence type="ECO:0000256" key="16">
    <source>
        <dbReference type="ARBA" id="ARBA00034066"/>
    </source>
</evidence>
<dbReference type="Pfam" id="PF02516">
    <property type="entry name" value="STT3"/>
    <property type="match status" value="1"/>
</dbReference>
<dbReference type="InterPro" id="IPR003674">
    <property type="entry name" value="Oligo_trans_STT3"/>
</dbReference>
<proteinExistence type="inferred from homology"/>
<dbReference type="GO" id="GO:0046872">
    <property type="term" value="F:metal ion binding"/>
    <property type="evidence" value="ECO:0007669"/>
    <property type="project" value="UniProtKB-KW"/>
</dbReference>
<dbReference type="EMBL" id="NEXE01000086">
    <property type="protein sequence ID" value="PSN89798.1"/>
    <property type="molecule type" value="Genomic_DNA"/>
</dbReference>
<dbReference type="Proteomes" id="UP000240322">
    <property type="component" value="Unassembled WGS sequence"/>
</dbReference>
<sequence length="694" mass="76244">MQPPRIKLSLGFWNYTLTALSLAFVFVIAVIARLGPLKYAFQIAEVDPWFFYYSAHYMLTNGVAAWFHFVNPLEFYPYGLNVTYHDSPMLGMFSIGVYYFVRTLGINISFYQLAVVIPVVATAATAVMMYPLGKEIGGKKVGLLSALLLAVSPANIQQTMLGEFKDEFISFFFLVPSLYFMVRSLRTKRGSDMLISGVLLSLAVASWGPVSAYMYDMVALVVLVTVITRRVTPNMGLKMLALIAAPAILTASLVPQDVGGVSHAGDIAPLAATFLITVLMKYYRTLGAASRQIFKSVMVIVFVVFIVGSAFLLHSALGGRILAIVDPFTRSLQPIVNTVAENSLTTWYDFYAGFNIQMLLIPIGAYMFYRRKDAVGALMVLYLITSVYATASYVRAEELLTPFAAIASAYVLAKIIETYAPIVMKAYRSSAARSETVDWEVGGILLVLLVASVGFFAYQGIVSSNQPPLMLVVGNRVTQDWPAALTWLKYNTPPNSVVASWWDYGYWILTGADRATLADPSTTNTTQIQYLAIALMSNSSVALKIFKFYHVNYLLIYQPISSYQGIEYPSSDGDFYKSGAMLTIAASTNFKKFDKVFGLNLSSSEYSNVTDYYTQLSNGLLVPAGLYAGQSTLYNLIFGSNPAMQYSLDQLSSGQVSLPTFSVPQGFTLVYQTPDGAISIYAVNYNVTTSQALA</sequence>
<evidence type="ECO:0000256" key="4">
    <source>
        <dbReference type="ARBA" id="ARBA00004922"/>
    </source>
</evidence>
<feature type="transmembrane region" description="Helical" evidence="17">
    <location>
        <begin position="82"/>
        <end position="101"/>
    </location>
</feature>
<feature type="transmembrane region" description="Helical" evidence="17">
    <location>
        <begin position="296"/>
        <end position="317"/>
    </location>
</feature>
<gene>
    <name evidence="20" type="ORF">B9Q03_08125</name>
</gene>
<feature type="transmembrane region" description="Helical" evidence="17">
    <location>
        <begin position="441"/>
        <end position="461"/>
    </location>
</feature>
<keyword evidence="10" id="KW-0479">Metal-binding</keyword>
<comment type="caution">
    <text evidence="20">The sequence shown here is derived from an EMBL/GenBank/DDBJ whole genome shotgun (WGS) entry which is preliminary data.</text>
</comment>
<feature type="transmembrane region" description="Helical" evidence="17">
    <location>
        <begin position="239"/>
        <end position="255"/>
    </location>
</feature>
<evidence type="ECO:0000259" key="19">
    <source>
        <dbReference type="Pfam" id="PF21436"/>
    </source>
</evidence>
<comment type="pathway">
    <text evidence="4">Protein modification; protein glycosylation.</text>
</comment>
<feature type="domain" description="STT3/PglB/AglB core" evidence="19">
    <location>
        <begin position="495"/>
        <end position="548"/>
    </location>
</feature>
<feature type="domain" description="Oligosaccharyl transferase STT3 N-terminal" evidence="18">
    <location>
        <begin position="20"/>
        <end position="397"/>
    </location>
</feature>
<evidence type="ECO:0000256" key="5">
    <source>
        <dbReference type="ARBA" id="ARBA00010810"/>
    </source>
</evidence>
<evidence type="ECO:0000256" key="12">
    <source>
        <dbReference type="ARBA" id="ARBA00022989"/>
    </source>
</evidence>
<evidence type="ECO:0000313" key="21">
    <source>
        <dbReference type="Proteomes" id="UP000240322"/>
    </source>
</evidence>
<feature type="transmembrane region" description="Helical" evidence="17">
    <location>
        <begin position="350"/>
        <end position="369"/>
    </location>
</feature>
<evidence type="ECO:0000256" key="17">
    <source>
        <dbReference type="SAM" id="Phobius"/>
    </source>
</evidence>